<gene>
    <name evidence="2" type="ORF">NDU88_004659</name>
</gene>
<proteinExistence type="predicted"/>
<evidence type="ECO:0000313" key="2">
    <source>
        <dbReference type="EMBL" id="KAJ1099559.1"/>
    </source>
</evidence>
<evidence type="ECO:0000313" key="3">
    <source>
        <dbReference type="Proteomes" id="UP001066276"/>
    </source>
</evidence>
<feature type="compositionally biased region" description="Basic and acidic residues" evidence="1">
    <location>
        <begin position="59"/>
        <end position="79"/>
    </location>
</feature>
<sequence>MFESPRGTPTIITTRLEGCADITERRRFLGNLEEEKERKRRGDAGENGDAGGGENVAEEDARGEEAERVETQKEEGDTG</sequence>
<dbReference type="AlphaFoldDB" id="A0AAV7MAJ6"/>
<protein>
    <submittedName>
        <fullName evidence="2">Uncharacterized protein</fullName>
    </submittedName>
</protein>
<feature type="compositionally biased region" description="Basic and acidic residues" evidence="1">
    <location>
        <begin position="25"/>
        <end position="44"/>
    </location>
</feature>
<reference evidence="2" key="1">
    <citation type="journal article" date="2022" name="bioRxiv">
        <title>Sequencing and chromosome-scale assembly of the giantPleurodeles waltlgenome.</title>
        <authorList>
            <person name="Brown T."/>
            <person name="Elewa A."/>
            <person name="Iarovenko S."/>
            <person name="Subramanian E."/>
            <person name="Araus A.J."/>
            <person name="Petzold A."/>
            <person name="Susuki M."/>
            <person name="Suzuki K.-i.T."/>
            <person name="Hayashi T."/>
            <person name="Toyoda A."/>
            <person name="Oliveira C."/>
            <person name="Osipova E."/>
            <person name="Leigh N.D."/>
            <person name="Simon A."/>
            <person name="Yun M.H."/>
        </authorList>
    </citation>
    <scope>NUCLEOTIDE SEQUENCE</scope>
    <source>
        <strain evidence="2">20211129_DDA</strain>
        <tissue evidence="2">Liver</tissue>
    </source>
</reference>
<feature type="region of interest" description="Disordered" evidence="1">
    <location>
        <begin position="25"/>
        <end position="79"/>
    </location>
</feature>
<comment type="caution">
    <text evidence="2">The sequence shown here is derived from an EMBL/GenBank/DDBJ whole genome shotgun (WGS) entry which is preliminary data.</text>
</comment>
<keyword evidence="3" id="KW-1185">Reference proteome</keyword>
<name>A0AAV7MAJ6_PLEWA</name>
<accession>A0AAV7MAJ6</accession>
<organism evidence="2 3">
    <name type="scientific">Pleurodeles waltl</name>
    <name type="common">Iberian ribbed newt</name>
    <dbReference type="NCBI Taxonomy" id="8319"/>
    <lineage>
        <taxon>Eukaryota</taxon>
        <taxon>Metazoa</taxon>
        <taxon>Chordata</taxon>
        <taxon>Craniata</taxon>
        <taxon>Vertebrata</taxon>
        <taxon>Euteleostomi</taxon>
        <taxon>Amphibia</taxon>
        <taxon>Batrachia</taxon>
        <taxon>Caudata</taxon>
        <taxon>Salamandroidea</taxon>
        <taxon>Salamandridae</taxon>
        <taxon>Pleurodelinae</taxon>
        <taxon>Pleurodeles</taxon>
    </lineage>
</organism>
<evidence type="ECO:0000256" key="1">
    <source>
        <dbReference type="SAM" id="MobiDB-lite"/>
    </source>
</evidence>
<dbReference type="Proteomes" id="UP001066276">
    <property type="component" value="Chromosome 10"/>
</dbReference>
<dbReference type="EMBL" id="JANPWB010000014">
    <property type="protein sequence ID" value="KAJ1099559.1"/>
    <property type="molecule type" value="Genomic_DNA"/>
</dbReference>